<accession>R7WI61</accession>
<gene>
    <name evidence="2" type="ORF">Rrhod_3738</name>
</gene>
<dbReference type="EMBL" id="APMY01000113">
    <property type="protein sequence ID" value="EOM74861.1"/>
    <property type="molecule type" value="Genomic_DNA"/>
</dbReference>
<protein>
    <submittedName>
        <fullName evidence="2">Uncharacterized protein</fullName>
    </submittedName>
</protein>
<reference evidence="2 3" key="1">
    <citation type="journal article" date="2013" name="Genome Announc.">
        <title>Draft Genome Sequence of Rhodococcus rhodnii Strain LMG5362, a Symbiont of Rhodnius prolixus (Hemiptera, Reduviidae, Triatominae), the Principle Vector of Trypanosoma cruzi.</title>
        <authorList>
            <person name="Pachebat J.A."/>
            <person name="van Keulen G."/>
            <person name="Whitten M.M."/>
            <person name="Girdwood S."/>
            <person name="Del Sol R."/>
            <person name="Dyson P.J."/>
            <person name="Facey P.D."/>
        </authorList>
    </citation>
    <scope>NUCLEOTIDE SEQUENCE [LARGE SCALE GENOMIC DNA]</scope>
    <source>
        <strain evidence="2 3">LMG 5362</strain>
    </source>
</reference>
<feature type="compositionally biased region" description="Basic and acidic residues" evidence="1">
    <location>
        <begin position="21"/>
        <end position="33"/>
    </location>
</feature>
<evidence type="ECO:0000313" key="2">
    <source>
        <dbReference type="EMBL" id="EOM74861.1"/>
    </source>
</evidence>
<feature type="region of interest" description="Disordered" evidence="1">
    <location>
        <begin position="21"/>
        <end position="53"/>
    </location>
</feature>
<dbReference type="Proteomes" id="UP000013525">
    <property type="component" value="Unassembled WGS sequence"/>
</dbReference>
<evidence type="ECO:0000256" key="1">
    <source>
        <dbReference type="SAM" id="MobiDB-lite"/>
    </source>
</evidence>
<organism evidence="2 3">
    <name type="scientific">Rhodococcus rhodnii LMG 5362</name>
    <dbReference type="NCBI Taxonomy" id="1273125"/>
    <lineage>
        <taxon>Bacteria</taxon>
        <taxon>Bacillati</taxon>
        <taxon>Actinomycetota</taxon>
        <taxon>Actinomycetes</taxon>
        <taxon>Mycobacteriales</taxon>
        <taxon>Nocardiaceae</taxon>
        <taxon>Rhodococcus</taxon>
    </lineage>
</organism>
<comment type="caution">
    <text evidence="2">The sequence shown here is derived from an EMBL/GenBank/DDBJ whole genome shotgun (WGS) entry which is preliminary data.</text>
</comment>
<sequence length="53" mass="5820">MPRLFRSVSFASVITARFTENRKEARSVRERKPGNPFADAEGTPPADQSGLVA</sequence>
<evidence type="ECO:0000313" key="3">
    <source>
        <dbReference type="Proteomes" id="UP000013525"/>
    </source>
</evidence>
<keyword evidence="3" id="KW-1185">Reference proteome</keyword>
<name>R7WI61_9NOCA</name>
<dbReference type="AlphaFoldDB" id="R7WI61"/>
<proteinExistence type="predicted"/>